<proteinExistence type="predicted"/>
<accession>A0AC35GNB3</accession>
<sequence length="118" mass="13688">MLAFIALAIAVAAIFSLTGVLDIEEADKQYFDEPIQHKECVINIDEKFFEYLKDLLFNGKNIPVDEKIIPDVKLRKRLTKIQTMYNEFQGNLQKIWDALNVLEGKFTKNLICGDEEYQ</sequence>
<evidence type="ECO:0000313" key="2">
    <source>
        <dbReference type="WBParaSite" id="PS1159_v2.g6850.t1"/>
    </source>
</evidence>
<organism evidence="1 2">
    <name type="scientific">Panagrolaimus sp. PS1159</name>
    <dbReference type="NCBI Taxonomy" id="55785"/>
    <lineage>
        <taxon>Eukaryota</taxon>
        <taxon>Metazoa</taxon>
        <taxon>Ecdysozoa</taxon>
        <taxon>Nematoda</taxon>
        <taxon>Chromadorea</taxon>
        <taxon>Rhabditida</taxon>
        <taxon>Tylenchina</taxon>
        <taxon>Panagrolaimomorpha</taxon>
        <taxon>Panagrolaimoidea</taxon>
        <taxon>Panagrolaimidae</taxon>
        <taxon>Panagrolaimus</taxon>
    </lineage>
</organism>
<reference evidence="2" key="1">
    <citation type="submission" date="2022-11" db="UniProtKB">
        <authorList>
            <consortium name="WormBaseParasite"/>
        </authorList>
    </citation>
    <scope>IDENTIFICATION</scope>
</reference>
<name>A0AC35GNB3_9BILA</name>
<evidence type="ECO:0000313" key="1">
    <source>
        <dbReference type="Proteomes" id="UP000887580"/>
    </source>
</evidence>
<protein>
    <submittedName>
        <fullName evidence="2">Uncharacterized protein</fullName>
    </submittedName>
</protein>
<dbReference type="Proteomes" id="UP000887580">
    <property type="component" value="Unplaced"/>
</dbReference>
<dbReference type="WBParaSite" id="PS1159_v2.g6850.t1">
    <property type="protein sequence ID" value="PS1159_v2.g6850.t1"/>
    <property type="gene ID" value="PS1159_v2.g6850"/>
</dbReference>